<organism evidence="2 3">
    <name type="scientific">Candidatus Portnoybacteria bacterium RBG_13_40_8</name>
    <dbReference type="NCBI Taxonomy" id="1801990"/>
    <lineage>
        <taxon>Bacteria</taxon>
        <taxon>Candidatus Portnoyibacteriota</taxon>
    </lineage>
</organism>
<name>A0A1G2F1X6_9BACT</name>
<evidence type="ECO:0000313" key="3">
    <source>
        <dbReference type="Proteomes" id="UP000177810"/>
    </source>
</evidence>
<feature type="transmembrane region" description="Helical" evidence="1">
    <location>
        <begin position="29"/>
        <end position="45"/>
    </location>
</feature>
<dbReference type="AlphaFoldDB" id="A0A1G2F1X6"/>
<dbReference type="STRING" id="1801990.A2V69_02070"/>
<evidence type="ECO:0008006" key="4">
    <source>
        <dbReference type="Google" id="ProtNLM"/>
    </source>
</evidence>
<dbReference type="EMBL" id="MHMT01000027">
    <property type="protein sequence ID" value="OGZ32045.1"/>
    <property type="molecule type" value="Genomic_DNA"/>
</dbReference>
<sequence length="162" mass="19621">MKTNKEESVELKEFEWEAPEFEKKEKTKSWFFIPAIITIILGIIALFTENILFLIFVVLAFVTFYMYANKEPRIIKFKIDEKGIEFDNRLHEFGDLRSFWVFYAPPEEKEISLRSKKTFFPYIRIPLAEQDPNEIRKYLLKFLPEKRHRESIIDIIMRRIGF</sequence>
<reference evidence="2 3" key="1">
    <citation type="journal article" date="2016" name="Nat. Commun.">
        <title>Thousands of microbial genomes shed light on interconnected biogeochemical processes in an aquifer system.</title>
        <authorList>
            <person name="Anantharaman K."/>
            <person name="Brown C.T."/>
            <person name="Hug L.A."/>
            <person name="Sharon I."/>
            <person name="Castelle C.J."/>
            <person name="Probst A.J."/>
            <person name="Thomas B.C."/>
            <person name="Singh A."/>
            <person name="Wilkins M.J."/>
            <person name="Karaoz U."/>
            <person name="Brodie E.L."/>
            <person name="Williams K.H."/>
            <person name="Hubbard S.S."/>
            <person name="Banfield J.F."/>
        </authorList>
    </citation>
    <scope>NUCLEOTIDE SEQUENCE [LARGE SCALE GENOMIC DNA]</scope>
</reference>
<comment type="caution">
    <text evidence="2">The sequence shown here is derived from an EMBL/GenBank/DDBJ whole genome shotgun (WGS) entry which is preliminary data.</text>
</comment>
<accession>A0A1G2F1X6</accession>
<gene>
    <name evidence="2" type="ORF">A2V69_02070</name>
</gene>
<keyword evidence="1" id="KW-1133">Transmembrane helix</keyword>
<keyword evidence="1" id="KW-0472">Membrane</keyword>
<proteinExistence type="predicted"/>
<keyword evidence="1" id="KW-0812">Transmembrane</keyword>
<protein>
    <recommendedName>
        <fullName evidence="4">DUF5673 domain-containing protein</fullName>
    </recommendedName>
</protein>
<evidence type="ECO:0000313" key="2">
    <source>
        <dbReference type="EMBL" id="OGZ32045.1"/>
    </source>
</evidence>
<dbReference type="Proteomes" id="UP000177810">
    <property type="component" value="Unassembled WGS sequence"/>
</dbReference>
<feature type="transmembrane region" description="Helical" evidence="1">
    <location>
        <begin position="51"/>
        <end position="68"/>
    </location>
</feature>
<evidence type="ECO:0000256" key="1">
    <source>
        <dbReference type="SAM" id="Phobius"/>
    </source>
</evidence>